<dbReference type="InterPro" id="IPR003593">
    <property type="entry name" value="AAA+_ATPase"/>
</dbReference>
<keyword evidence="1" id="KW-0813">Transport</keyword>
<accession>A0A0A8PLK6</accession>
<dbReference type="InterPro" id="IPR015854">
    <property type="entry name" value="ABC_transpr_LolD-like"/>
</dbReference>
<dbReference type="PANTHER" id="PTHR24220:SF86">
    <property type="entry name" value="ABC TRANSPORTER ABCH.1"/>
    <property type="match status" value="1"/>
</dbReference>
<evidence type="ECO:0000256" key="1">
    <source>
        <dbReference type="ARBA" id="ARBA00022448"/>
    </source>
</evidence>
<evidence type="ECO:0000313" key="5">
    <source>
        <dbReference type="EMBL" id="SCQ74741.1"/>
    </source>
</evidence>
<dbReference type="PROSITE" id="PS00211">
    <property type="entry name" value="ABC_TRANSPORTER_1"/>
    <property type="match status" value="1"/>
</dbReference>
<dbReference type="AlphaFoldDB" id="A0A0A8PLK6"/>
<dbReference type="GO" id="GO:0022857">
    <property type="term" value="F:transmembrane transporter activity"/>
    <property type="evidence" value="ECO:0007669"/>
    <property type="project" value="TreeGrafter"/>
</dbReference>
<evidence type="ECO:0000256" key="2">
    <source>
        <dbReference type="ARBA" id="ARBA00022741"/>
    </source>
</evidence>
<sequence length="280" mass="29729">MYTLTDVTKTYAGKHPVTALDRVTITIPDGQMVAIEGPTGGGKSTMLQMLGALDVPTSGTVTLDDVELSDAGERRLQEVRAERVGIVFQNFNLIATLSALENVQTALVPLGVGAEERLERSRAALDQVAMGDRADHLPSELSGGQQQRVAIARALVKRPRVLLADEPTGNLDGPMRDEILALLHSSWHAMGLTVIMVTHDSRVAASAQRRLRIAHGRLSEIGDGRRAGADEPDGARGDPGGARRSPAPAQDHPDDALEDATPGASHQPTAPGTYEERPLG</sequence>
<keyword evidence="3" id="KW-0067">ATP-binding</keyword>
<dbReference type="GO" id="GO:0016887">
    <property type="term" value="F:ATP hydrolysis activity"/>
    <property type="evidence" value="ECO:0007669"/>
    <property type="project" value="InterPro"/>
</dbReference>
<evidence type="ECO:0000256" key="3">
    <source>
        <dbReference type="ARBA" id="ARBA00022840"/>
    </source>
</evidence>
<reference evidence="5 6" key="1">
    <citation type="submission" date="2016-09" db="EMBL/GenBank/DDBJ databases">
        <authorList>
            <person name="Laine KS P."/>
        </authorList>
    </citation>
    <scope>NUCLEOTIDE SEQUENCE [LARGE SCALE GENOMIC DNA]</scope>
    <source>
        <strain evidence="5">PFRJS-23</strain>
    </source>
</reference>
<gene>
    <name evidence="5" type="ORF">PFR_JS23_263</name>
</gene>
<dbReference type="SUPFAM" id="SSF52540">
    <property type="entry name" value="P-loop containing nucleoside triphosphate hydrolases"/>
    <property type="match status" value="1"/>
</dbReference>
<dbReference type="GO" id="GO:0098796">
    <property type="term" value="C:membrane protein complex"/>
    <property type="evidence" value="ECO:0007669"/>
    <property type="project" value="UniProtKB-ARBA"/>
</dbReference>
<dbReference type="Pfam" id="PF00005">
    <property type="entry name" value="ABC_tran"/>
    <property type="match status" value="1"/>
</dbReference>
<dbReference type="EMBL" id="LT618793">
    <property type="protein sequence ID" value="SCQ74741.1"/>
    <property type="molecule type" value="Genomic_DNA"/>
</dbReference>
<dbReference type="SMART" id="SM00382">
    <property type="entry name" value="AAA"/>
    <property type="match status" value="1"/>
</dbReference>
<dbReference type="PANTHER" id="PTHR24220">
    <property type="entry name" value="IMPORT ATP-BINDING PROTEIN"/>
    <property type="match status" value="1"/>
</dbReference>
<dbReference type="RefSeq" id="WP_013161885.1">
    <property type="nucleotide sequence ID" value="NZ_CCYN01000013.1"/>
</dbReference>
<feature type="compositionally biased region" description="Basic and acidic residues" evidence="4">
    <location>
        <begin position="222"/>
        <end position="236"/>
    </location>
</feature>
<dbReference type="FunFam" id="3.40.50.300:FF:000032">
    <property type="entry name" value="Export ABC transporter ATP-binding protein"/>
    <property type="match status" value="1"/>
</dbReference>
<dbReference type="GO" id="GO:0005886">
    <property type="term" value="C:plasma membrane"/>
    <property type="evidence" value="ECO:0007669"/>
    <property type="project" value="TreeGrafter"/>
</dbReference>
<dbReference type="OMA" id="FPWRTVW"/>
<evidence type="ECO:0000313" key="6">
    <source>
        <dbReference type="Proteomes" id="UP000250080"/>
    </source>
</evidence>
<proteinExistence type="predicted"/>
<dbReference type="InterPro" id="IPR017911">
    <property type="entry name" value="MacB-like_ATP-bd"/>
</dbReference>
<feature type="region of interest" description="Disordered" evidence="4">
    <location>
        <begin position="222"/>
        <end position="280"/>
    </location>
</feature>
<organism evidence="5 6">
    <name type="scientific">Propionibacterium freudenreichii</name>
    <dbReference type="NCBI Taxonomy" id="1744"/>
    <lineage>
        <taxon>Bacteria</taxon>
        <taxon>Bacillati</taxon>
        <taxon>Actinomycetota</taxon>
        <taxon>Actinomycetes</taxon>
        <taxon>Propionibacteriales</taxon>
        <taxon>Propionibacteriaceae</taxon>
        <taxon>Propionibacterium</taxon>
    </lineage>
</organism>
<dbReference type="InterPro" id="IPR003439">
    <property type="entry name" value="ABC_transporter-like_ATP-bd"/>
</dbReference>
<keyword evidence="2" id="KW-0547">Nucleotide-binding</keyword>
<dbReference type="Gene3D" id="3.40.50.300">
    <property type="entry name" value="P-loop containing nucleotide triphosphate hydrolases"/>
    <property type="match status" value="1"/>
</dbReference>
<name>A0A0A8PLK6_9ACTN</name>
<dbReference type="Proteomes" id="UP000250080">
    <property type="component" value="Chromosome I"/>
</dbReference>
<evidence type="ECO:0000256" key="4">
    <source>
        <dbReference type="SAM" id="MobiDB-lite"/>
    </source>
</evidence>
<dbReference type="InterPro" id="IPR027417">
    <property type="entry name" value="P-loop_NTPase"/>
</dbReference>
<dbReference type="InterPro" id="IPR017871">
    <property type="entry name" value="ABC_transporter-like_CS"/>
</dbReference>
<dbReference type="PROSITE" id="PS50893">
    <property type="entry name" value="ABC_TRANSPORTER_2"/>
    <property type="match status" value="1"/>
</dbReference>
<protein>
    <submittedName>
        <fullName evidence="5">ABC transporter</fullName>
    </submittedName>
</protein>
<dbReference type="CDD" id="cd03255">
    <property type="entry name" value="ABC_MJ0796_LolCDE_FtsE"/>
    <property type="match status" value="1"/>
</dbReference>
<dbReference type="OrthoDB" id="3176024at2"/>
<dbReference type="GO" id="GO:0005524">
    <property type="term" value="F:ATP binding"/>
    <property type="evidence" value="ECO:0007669"/>
    <property type="project" value="UniProtKB-KW"/>
</dbReference>